<accession>A0A8J5UJN4</accession>
<proteinExistence type="predicted"/>
<organism evidence="1 2">
    <name type="scientific">Fusarium oxysporum f. sp. raphani</name>
    <dbReference type="NCBI Taxonomy" id="96318"/>
    <lineage>
        <taxon>Eukaryota</taxon>
        <taxon>Fungi</taxon>
        <taxon>Dikarya</taxon>
        <taxon>Ascomycota</taxon>
        <taxon>Pezizomycotina</taxon>
        <taxon>Sordariomycetes</taxon>
        <taxon>Hypocreomycetidae</taxon>
        <taxon>Hypocreales</taxon>
        <taxon>Nectriaceae</taxon>
        <taxon>Fusarium</taxon>
        <taxon>Fusarium oxysporum species complex</taxon>
    </lineage>
</organism>
<comment type="caution">
    <text evidence="1">The sequence shown here is derived from an EMBL/GenBank/DDBJ whole genome shotgun (WGS) entry which is preliminary data.</text>
</comment>
<protein>
    <recommendedName>
        <fullName evidence="3">JmjC domain-containing protein</fullName>
    </recommendedName>
</protein>
<evidence type="ECO:0000313" key="1">
    <source>
        <dbReference type="EMBL" id="KAG7424312.1"/>
    </source>
</evidence>
<name>A0A8J5UJN4_FUSOX</name>
<reference evidence="1" key="1">
    <citation type="submission" date="2021-04" db="EMBL/GenBank/DDBJ databases">
        <title>First draft genome resource for Brassicaceae pathogens Fusarium oxysporum f. sp. raphani and Fusarium oxysporum f. sp. rapae.</title>
        <authorList>
            <person name="Asai S."/>
        </authorList>
    </citation>
    <scope>NUCLEOTIDE SEQUENCE</scope>
    <source>
        <strain evidence="1">Tf1262</strain>
    </source>
</reference>
<sequence>MSQYMNGLEFGKPISKSNYKDKNLKTGMKKFVLCTIDEAKKILSAGPPQLHILAAPEDENKEDLVRYCALAKLRFQDMQTLHMFDYSRSAENSEPEAIPAAKAVQMYESGRGLVLNSLNIPMSPDEAADDWMGKIPGWDFAQRICEEGKKQGLDLSDLENAFRAILWATPRAMTTEHYDHHGVFTSIKPWSGHKIWIMNDYGERFAVWVPPGYRLFQRSGTPHAVLTQEENSISSCFMYWHPKMIPQILDRTLSELCDPSTTNDDYIESFVPAMKIAFTLLEMDGPGTWLTESEIAESKEKLEVRYHYELAFKINAQPDYRGVERERDLFQVQHRK</sequence>
<gene>
    <name evidence="1" type="ORF">Forpi1262_v014556</name>
</gene>
<dbReference type="AlphaFoldDB" id="A0A8J5UJN4"/>
<dbReference type="EMBL" id="JAELUR010000013">
    <property type="protein sequence ID" value="KAG7424312.1"/>
    <property type="molecule type" value="Genomic_DNA"/>
</dbReference>
<evidence type="ECO:0000313" key="2">
    <source>
        <dbReference type="Proteomes" id="UP000693942"/>
    </source>
</evidence>
<evidence type="ECO:0008006" key="3">
    <source>
        <dbReference type="Google" id="ProtNLM"/>
    </source>
</evidence>
<dbReference type="Proteomes" id="UP000693942">
    <property type="component" value="Unassembled WGS sequence"/>
</dbReference>